<dbReference type="PROSITE" id="PS51440">
    <property type="entry name" value="TIM_2"/>
    <property type="match status" value="1"/>
</dbReference>
<dbReference type="GO" id="GO:0019563">
    <property type="term" value="P:glycerol catabolic process"/>
    <property type="evidence" value="ECO:0007669"/>
    <property type="project" value="TreeGrafter"/>
</dbReference>
<dbReference type="UniPathway" id="UPA00138"/>
<protein>
    <recommendedName>
        <fullName evidence="3">Triosephosphate isomerase</fullName>
        <ecNumber evidence="3">5.3.1.1</ecNumber>
    </recommendedName>
</protein>
<dbReference type="NCBIfam" id="TIGR00419">
    <property type="entry name" value="tim"/>
    <property type="match status" value="1"/>
</dbReference>
<dbReference type="GO" id="GO:0006096">
    <property type="term" value="P:glycolytic process"/>
    <property type="evidence" value="ECO:0007669"/>
    <property type="project" value="UniProtKB-UniRule"/>
</dbReference>
<evidence type="ECO:0000256" key="1">
    <source>
        <dbReference type="ARBA" id="ARBA00007422"/>
    </source>
</evidence>
<keyword evidence="2 3" id="KW-0413">Isomerase</keyword>
<evidence type="ECO:0000313" key="4">
    <source>
        <dbReference type="EMBL" id="OGE91196.1"/>
    </source>
</evidence>
<dbReference type="Proteomes" id="UP000178377">
    <property type="component" value="Unassembled WGS sequence"/>
</dbReference>
<evidence type="ECO:0000256" key="3">
    <source>
        <dbReference type="RuleBase" id="RU363013"/>
    </source>
</evidence>
<evidence type="ECO:0000313" key="5">
    <source>
        <dbReference type="Proteomes" id="UP000178377"/>
    </source>
</evidence>
<dbReference type="SUPFAM" id="SSF51351">
    <property type="entry name" value="Triosephosphate isomerase (TIM)"/>
    <property type="match status" value="1"/>
</dbReference>
<dbReference type="GO" id="GO:0005829">
    <property type="term" value="C:cytosol"/>
    <property type="evidence" value="ECO:0007669"/>
    <property type="project" value="TreeGrafter"/>
</dbReference>
<dbReference type="Pfam" id="PF00121">
    <property type="entry name" value="TIM"/>
    <property type="match status" value="1"/>
</dbReference>
<comment type="subunit">
    <text evidence="3">Homodimer.</text>
</comment>
<comment type="pathway">
    <text evidence="3">Carbohydrate degradation; glycolysis; D-glyceraldehyde 3-phosphate from glycerone phosphate: step 1/1.</text>
</comment>
<evidence type="ECO:0000256" key="2">
    <source>
        <dbReference type="ARBA" id="ARBA00023235"/>
    </source>
</evidence>
<keyword evidence="3" id="KW-0324">Glycolysis</keyword>
<dbReference type="PROSITE" id="PS00171">
    <property type="entry name" value="TIM_1"/>
    <property type="match status" value="1"/>
</dbReference>
<dbReference type="UniPathway" id="UPA00109">
    <property type="reaction ID" value="UER00189"/>
</dbReference>
<dbReference type="PANTHER" id="PTHR21139">
    <property type="entry name" value="TRIOSEPHOSPHATE ISOMERASE"/>
    <property type="match status" value="1"/>
</dbReference>
<accession>A0A1F5PMP6</accession>
<dbReference type="AlphaFoldDB" id="A0A1F5PMP6"/>
<dbReference type="GO" id="GO:0046166">
    <property type="term" value="P:glyceraldehyde-3-phosphate biosynthetic process"/>
    <property type="evidence" value="ECO:0007669"/>
    <property type="project" value="TreeGrafter"/>
</dbReference>
<dbReference type="EMBL" id="MFEO01000003">
    <property type="protein sequence ID" value="OGE91196.1"/>
    <property type="molecule type" value="Genomic_DNA"/>
</dbReference>
<dbReference type="EC" id="5.3.1.1" evidence="3"/>
<dbReference type="CDD" id="cd00311">
    <property type="entry name" value="TIM"/>
    <property type="match status" value="1"/>
</dbReference>
<dbReference type="Gene3D" id="3.20.20.70">
    <property type="entry name" value="Aldolase class I"/>
    <property type="match status" value="1"/>
</dbReference>
<dbReference type="InterPro" id="IPR035990">
    <property type="entry name" value="TIM_sf"/>
</dbReference>
<comment type="subcellular location">
    <subcellularLocation>
        <location evidence="3">Cytoplasm</location>
    </subcellularLocation>
</comment>
<reference evidence="4 5" key="1">
    <citation type="journal article" date="2016" name="Nat. Commun.">
        <title>Thousands of microbial genomes shed light on interconnected biogeochemical processes in an aquifer system.</title>
        <authorList>
            <person name="Anantharaman K."/>
            <person name="Brown C.T."/>
            <person name="Hug L.A."/>
            <person name="Sharon I."/>
            <person name="Castelle C.J."/>
            <person name="Probst A.J."/>
            <person name="Thomas B.C."/>
            <person name="Singh A."/>
            <person name="Wilkins M.J."/>
            <person name="Karaoz U."/>
            <person name="Brodie E.L."/>
            <person name="Williams K.H."/>
            <person name="Hubbard S.S."/>
            <person name="Banfield J.F."/>
        </authorList>
    </citation>
    <scope>NUCLEOTIDE SEQUENCE [LARGE SCALE GENOMIC DNA]</scope>
</reference>
<dbReference type="InterPro" id="IPR020861">
    <property type="entry name" value="Triosephosphate_isomerase_AS"/>
</dbReference>
<organism evidence="4 5">
    <name type="scientific">Candidatus Doudnabacteria bacterium RIFCSPHIGHO2_01_FULL_50_11</name>
    <dbReference type="NCBI Taxonomy" id="1817828"/>
    <lineage>
        <taxon>Bacteria</taxon>
        <taxon>Candidatus Doudnaibacteriota</taxon>
    </lineage>
</organism>
<gene>
    <name evidence="4" type="ORF">A2722_01805</name>
</gene>
<dbReference type="GO" id="GO:0006094">
    <property type="term" value="P:gluconeogenesis"/>
    <property type="evidence" value="ECO:0007669"/>
    <property type="project" value="UniProtKB-UniPathway"/>
</dbReference>
<sequence length="248" mass="26993">MKKYIIGNWKMNPSTFAEADRLASRIQMLNRGSAEVVLCPPVYFLAQLSKKFPQLFWGAQDCFWEASGAYTGEISSEYIRTHGAAFVLLGHSERRMYLEESDEMVAKKLRHVLKRKLTPVLCVGGGEGLREPEQCLAAARIQLTTAVRGIPGKILAGGRIIIAYEPTWAIGTGRPATSKHIAAAASLIREQISSHYGTIIADGTPVLYGGSVNASIVPKLKKKSNLQGYLVGGASLNALEFSKIIELS</sequence>
<comment type="similarity">
    <text evidence="1 3">Belongs to the triosephosphate isomerase family.</text>
</comment>
<dbReference type="InterPro" id="IPR013785">
    <property type="entry name" value="Aldolase_TIM"/>
</dbReference>
<keyword evidence="3" id="KW-0312">Gluconeogenesis</keyword>
<comment type="catalytic activity">
    <reaction evidence="3">
        <text>D-glyceraldehyde 3-phosphate = dihydroxyacetone phosphate</text>
        <dbReference type="Rhea" id="RHEA:18585"/>
        <dbReference type="ChEBI" id="CHEBI:57642"/>
        <dbReference type="ChEBI" id="CHEBI:59776"/>
        <dbReference type="EC" id="5.3.1.1"/>
    </reaction>
</comment>
<name>A0A1F5PMP6_9BACT</name>
<dbReference type="GO" id="GO:0004807">
    <property type="term" value="F:triose-phosphate isomerase activity"/>
    <property type="evidence" value="ECO:0007669"/>
    <property type="project" value="UniProtKB-UniRule"/>
</dbReference>
<keyword evidence="3" id="KW-0963">Cytoplasm</keyword>
<dbReference type="PANTHER" id="PTHR21139:SF42">
    <property type="entry name" value="TRIOSEPHOSPHATE ISOMERASE"/>
    <property type="match status" value="1"/>
</dbReference>
<proteinExistence type="inferred from homology"/>
<comment type="pathway">
    <text evidence="3">Carbohydrate biosynthesis; gluconeogenesis.</text>
</comment>
<comment type="caution">
    <text evidence="4">The sequence shown here is derived from an EMBL/GenBank/DDBJ whole genome shotgun (WGS) entry which is preliminary data.</text>
</comment>
<dbReference type="STRING" id="1817828.A2722_01805"/>
<dbReference type="InterPro" id="IPR000652">
    <property type="entry name" value="Triosephosphate_isomerase"/>
</dbReference>